<dbReference type="EMBL" id="CP029843">
    <property type="protein sequence ID" value="AWV07559.1"/>
    <property type="molecule type" value="Genomic_DNA"/>
</dbReference>
<dbReference type="AlphaFoldDB" id="A0A2U9TDA8"/>
<accession>A0A2U9TDA8</accession>
<evidence type="ECO:0000256" key="1">
    <source>
        <dbReference type="SAM" id="MobiDB-lite"/>
    </source>
</evidence>
<feature type="region of interest" description="Disordered" evidence="1">
    <location>
        <begin position="151"/>
        <end position="172"/>
    </location>
</feature>
<organism evidence="2 3">
    <name type="scientific">Marilutibacter maris</name>
    <dbReference type="NCBI Taxonomy" id="1605891"/>
    <lineage>
        <taxon>Bacteria</taxon>
        <taxon>Pseudomonadati</taxon>
        <taxon>Pseudomonadota</taxon>
        <taxon>Gammaproteobacteria</taxon>
        <taxon>Lysobacterales</taxon>
        <taxon>Lysobacteraceae</taxon>
        <taxon>Marilutibacter</taxon>
    </lineage>
</organism>
<keyword evidence="3" id="KW-1185">Reference proteome</keyword>
<evidence type="ECO:0000313" key="2">
    <source>
        <dbReference type="EMBL" id="AWV07559.1"/>
    </source>
</evidence>
<protein>
    <submittedName>
        <fullName evidence="2">Uncharacterized protein</fullName>
    </submittedName>
</protein>
<sequence length="172" mass="19236">MLQGYPGHIERLQEVLSYMLEEPAPGVDPFERAIWLLEGRLETFIFEAREELKAVVASGDEKAVELARAKESLMLRAHSKNGGLFDLSELQSYFGRPQARYKGSRSPTLDWILAVIVLASLLVGLREYNQYSQQQRAARLSAHLDAFLGPAESTSADGEWTEAAPEEEDLDP</sequence>
<evidence type="ECO:0000313" key="3">
    <source>
        <dbReference type="Proteomes" id="UP000249447"/>
    </source>
</evidence>
<proteinExistence type="predicted"/>
<gene>
    <name evidence="2" type="ORF">C9I47_1870</name>
</gene>
<reference evidence="2 3" key="1">
    <citation type="submission" date="2018-05" db="EMBL/GenBank/DDBJ databases">
        <title>The complete genome of Lysobacter maris HZ9B, a marine bacterium antagonistic against terrestrial plant pathogens.</title>
        <authorList>
            <person name="Zhang X.-Q."/>
        </authorList>
    </citation>
    <scope>NUCLEOTIDE SEQUENCE [LARGE SCALE GENOMIC DNA]</scope>
    <source>
        <strain evidence="2 3">HZ9B</strain>
    </source>
</reference>
<dbReference type="Proteomes" id="UP000249447">
    <property type="component" value="Chromosome"/>
</dbReference>
<dbReference type="KEGG" id="lmb:C9I47_1870"/>
<name>A0A2U9TDA8_9GAMM</name>